<comment type="caution">
    <text evidence="7">The sequence shown here is derived from an EMBL/GenBank/DDBJ whole genome shotgun (WGS) entry which is preliminary data.</text>
</comment>
<dbReference type="PANTHER" id="PTHR12570:SF85">
    <property type="entry name" value="DUF803 DOMAIN MEMBRANE PROTEIN (AFU_ORTHOLOGUE AFUA_1G15880)"/>
    <property type="match status" value="1"/>
</dbReference>
<dbReference type="InterPro" id="IPR008521">
    <property type="entry name" value="Mg_trans_NIPA"/>
</dbReference>
<evidence type="ECO:0000256" key="2">
    <source>
        <dbReference type="ARBA" id="ARBA00022692"/>
    </source>
</evidence>
<evidence type="ECO:0000256" key="5">
    <source>
        <dbReference type="SAM" id="Phobius"/>
    </source>
</evidence>
<evidence type="ECO:0000256" key="4">
    <source>
        <dbReference type="ARBA" id="ARBA00023136"/>
    </source>
</evidence>
<dbReference type="EMBL" id="QEAM01000003">
    <property type="protein sequence ID" value="TPX51599.1"/>
    <property type="molecule type" value="Genomic_DNA"/>
</dbReference>
<keyword evidence="2 5" id="KW-0812">Transmembrane</keyword>
<evidence type="ECO:0000256" key="3">
    <source>
        <dbReference type="ARBA" id="ARBA00022989"/>
    </source>
</evidence>
<dbReference type="AlphaFoldDB" id="A0A507DV83"/>
<proteinExistence type="predicted"/>
<feature type="transmembrane region" description="Helical" evidence="5">
    <location>
        <begin position="174"/>
        <end position="202"/>
    </location>
</feature>
<feature type="transmembrane region" description="Helical" evidence="5">
    <location>
        <begin position="6"/>
        <end position="31"/>
    </location>
</feature>
<dbReference type="GO" id="GO:0015095">
    <property type="term" value="F:magnesium ion transmembrane transporter activity"/>
    <property type="evidence" value="ECO:0007669"/>
    <property type="project" value="InterPro"/>
</dbReference>
<feature type="transmembrane region" description="Helical" evidence="5">
    <location>
        <begin position="214"/>
        <end position="231"/>
    </location>
</feature>
<dbReference type="SUPFAM" id="SSF103481">
    <property type="entry name" value="Multidrug resistance efflux transporter EmrE"/>
    <property type="match status" value="1"/>
</dbReference>
<evidence type="ECO:0000256" key="1">
    <source>
        <dbReference type="ARBA" id="ARBA00004141"/>
    </source>
</evidence>
<dbReference type="Pfam" id="PF05653">
    <property type="entry name" value="Mg_trans_NIPA"/>
    <property type="match status" value="1"/>
</dbReference>
<keyword evidence="3 5" id="KW-1133">Transmembrane helix</keyword>
<dbReference type="OrthoDB" id="6428174at2759"/>
<feature type="transmembrane region" description="Helical" evidence="5">
    <location>
        <begin position="272"/>
        <end position="291"/>
    </location>
</feature>
<dbReference type="Proteomes" id="UP000317494">
    <property type="component" value="Unassembled WGS sequence"/>
</dbReference>
<dbReference type="VEuPathDB" id="FungiDB:SeMB42_g00076"/>
<dbReference type="PANTHER" id="PTHR12570">
    <property type="match status" value="1"/>
</dbReference>
<feature type="transmembrane region" description="Helical" evidence="5">
    <location>
        <begin position="243"/>
        <end position="266"/>
    </location>
</feature>
<name>A0A507DV83_9FUNG</name>
<accession>A0A507DV83</accession>
<dbReference type="Proteomes" id="UP000320475">
    <property type="component" value="Unassembled WGS sequence"/>
</dbReference>
<comment type="subcellular location">
    <subcellularLocation>
        <location evidence="1">Membrane</location>
        <topology evidence="1">Multi-pass membrane protein</topology>
    </subcellularLocation>
</comment>
<evidence type="ECO:0000313" key="6">
    <source>
        <dbReference type="EMBL" id="TPX51599.1"/>
    </source>
</evidence>
<sequence length="347" mass="37558">MALSEKHIGLILALVSSVLIGISFIMMKLGLIDGAKSHGAQQGEHYAYLQNIKWWIGMGIMIAGEAANFAAYSYAPAILVTPLGAGSVLVSAILASLLLKERLGVEGKLGCALCMIGAVVIILHAPGEKDIESVDEILNYAVQPAFLMYMLAVIGVTLYLIYKVAPEHGKTNMLVYIAICSLVGSISVMACKGFGIALKLTFAGNNQLLRPSTYLFGFGVVVCAITQMNYFNKALDLFSTNRVMPIYYVFFTTATILASVSLFQGFYETDSVQIISVFCGFFTIFIGVFMLNSKRDSSHELPKSVRSSVAIRNGGMNGHIVDGDRVALVSESHLLKTFDEESLDNED</sequence>
<evidence type="ECO:0000313" key="9">
    <source>
        <dbReference type="Proteomes" id="UP000320475"/>
    </source>
</evidence>
<feature type="transmembrane region" description="Helical" evidence="5">
    <location>
        <begin position="77"/>
        <end position="97"/>
    </location>
</feature>
<evidence type="ECO:0008006" key="10">
    <source>
        <dbReference type="Google" id="ProtNLM"/>
    </source>
</evidence>
<dbReference type="STRING" id="286115.A0A507DV83"/>
<feature type="transmembrane region" description="Helical" evidence="5">
    <location>
        <begin position="146"/>
        <end position="162"/>
    </location>
</feature>
<feature type="transmembrane region" description="Helical" evidence="5">
    <location>
        <begin position="52"/>
        <end position="71"/>
    </location>
</feature>
<keyword evidence="8" id="KW-1185">Reference proteome</keyword>
<dbReference type="EMBL" id="QEAN01000002">
    <property type="protein sequence ID" value="TPX54858.1"/>
    <property type="molecule type" value="Genomic_DNA"/>
</dbReference>
<organism evidence="7 8">
    <name type="scientific">Synchytrium endobioticum</name>
    <dbReference type="NCBI Taxonomy" id="286115"/>
    <lineage>
        <taxon>Eukaryota</taxon>
        <taxon>Fungi</taxon>
        <taxon>Fungi incertae sedis</taxon>
        <taxon>Chytridiomycota</taxon>
        <taxon>Chytridiomycota incertae sedis</taxon>
        <taxon>Chytridiomycetes</taxon>
        <taxon>Synchytriales</taxon>
        <taxon>Synchytriaceae</taxon>
        <taxon>Synchytrium</taxon>
    </lineage>
</organism>
<gene>
    <name evidence="6" type="ORF">SeLEV6574_g00191</name>
    <name evidence="7" type="ORF">SeMB42_g00076</name>
</gene>
<protein>
    <recommendedName>
        <fullName evidence="10">Magnesium transporter</fullName>
    </recommendedName>
</protein>
<dbReference type="InterPro" id="IPR037185">
    <property type="entry name" value="EmrE-like"/>
</dbReference>
<evidence type="ECO:0000313" key="8">
    <source>
        <dbReference type="Proteomes" id="UP000317494"/>
    </source>
</evidence>
<evidence type="ECO:0000313" key="7">
    <source>
        <dbReference type="EMBL" id="TPX54858.1"/>
    </source>
</evidence>
<dbReference type="GO" id="GO:0016020">
    <property type="term" value="C:membrane"/>
    <property type="evidence" value="ECO:0007669"/>
    <property type="project" value="UniProtKB-SubCell"/>
</dbReference>
<keyword evidence="4 5" id="KW-0472">Membrane</keyword>
<feature type="transmembrane region" description="Helical" evidence="5">
    <location>
        <begin position="109"/>
        <end position="126"/>
    </location>
</feature>
<reference evidence="8 9" key="1">
    <citation type="journal article" date="2019" name="Sci. Rep.">
        <title>Comparative genomics of chytrid fungi reveal insights into the obligate biotrophic and pathogenic lifestyle of Synchytrium endobioticum.</title>
        <authorList>
            <person name="van de Vossenberg B.T.L.H."/>
            <person name="Warris S."/>
            <person name="Nguyen H.D.T."/>
            <person name="van Gent-Pelzer M.P.E."/>
            <person name="Joly D.L."/>
            <person name="van de Geest H.C."/>
            <person name="Bonants P.J.M."/>
            <person name="Smith D.S."/>
            <person name="Levesque C.A."/>
            <person name="van der Lee T.A.J."/>
        </authorList>
    </citation>
    <scope>NUCLEOTIDE SEQUENCE [LARGE SCALE GENOMIC DNA]</scope>
    <source>
        <strain evidence="6 9">LEV6574</strain>
        <strain evidence="7 8">MB42</strain>
    </source>
</reference>